<evidence type="ECO:0000256" key="3">
    <source>
        <dbReference type="SAM" id="SignalP"/>
    </source>
</evidence>
<gene>
    <name evidence="4" type="ORF">MBEBAB_0284</name>
</gene>
<evidence type="ECO:0000313" key="4">
    <source>
        <dbReference type="EMBL" id="GAD58034.1"/>
    </source>
</evidence>
<dbReference type="PANTHER" id="PTHR46344:SF27">
    <property type="entry name" value="KELCH REPEAT SUPERFAMILY PROTEIN"/>
    <property type="match status" value="1"/>
</dbReference>
<organism evidence="4 5">
    <name type="scientific">Brevundimonas abyssalis TAR-001</name>
    <dbReference type="NCBI Taxonomy" id="1391729"/>
    <lineage>
        <taxon>Bacteria</taxon>
        <taxon>Pseudomonadati</taxon>
        <taxon>Pseudomonadota</taxon>
        <taxon>Alphaproteobacteria</taxon>
        <taxon>Caulobacterales</taxon>
        <taxon>Caulobacteraceae</taxon>
        <taxon>Brevundimonas</taxon>
    </lineage>
</organism>
<evidence type="ECO:0000256" key="1">
    <source>
        <dbReference type="ARBA" id="ARBA00022441"/>
    </source>
</evidence>
<dbReference type="PROSITE" id="PS51318">
    <property type="entry name" value="TAT"/>
    <property type="match status" value="1"/>
</dbReference>
<accession>A0A8E0N806</accession>
<dbReference type="InterPro" id="IPR015915">
    <property type="entry name" value="Kelch-typ_b-propeller"/>
</dbReference>
<dbReference type="SUPFAM" id="SSF117281">
    <property type="entry name" value="Kelch motif"/>
    <property type="match status" value="1"/>
</dbReference>
<dbReference type="InterPro" id="IPR006311">
    <property type="entry name" value="TAT_signal"/>
</dbReference>
<feature type="chain" id="PRO_5034347281" description="Galactose oxidase" evidence="3">
    <location>
        <begin position="28"/>
        <end position="346"/>
    </location>
</feature>
<dbReference type="AlphaFoldDB" id="A0A8E0N806"/>
<name>A0A8E0N806_9CAUL</name>
<sequence>MINRRTLMTAAGALALAPAAAPTAANAQRGPFWDERAPMPWAIQEIYAAAWGERIITAGGLAMTPEGFHVSDRTAIYDTRRDVWEEGPRLPEARHHPMIVVADDKPWALGGYRRSAQGDWTSTTDIWVLDGDWTPAGAMPGPQAETVGVEHAGRIHLIGGRAPHGSGDGGWNDQGDIAVHRVFNPGDGRWAEAAPLPMARNSAAACVVDGAIWVAGGRTVAGGGTGRLDRYDPVTDRWDTLAPIPPSPATGRQVGGGLAMGAIDGRLVAFGGEWFGSDNTSRQGGVFAETWTYDAMRDVWFEGPPMPTPRHGLAAAGVGSALYAIAGGAVVGGGRASAAVEVFTLL</sequence>
<dbReference type="PANTHER" id="PTHR46344">
    <property type="entry name" value="OS02G0202900 PROTEIN"/>
    <property type="match status" value="1"/>
</dbReference>
<feature type="signal peptide" evidence="3">
    <location>
        <begin position="1"/>
        <end position="27"/>
    </location>
</feature>
<protein>
    <recommendedName>
        <fullName evidence="6">Galactose oxidase</fullName>
    </recommendedName>
</protein>
<dbReference type="OrthoDB" id="9769308at2"/>
<dbReference type="SMART" id="SM00612">
    <property type="entry name" value="Kelch"/>
    <property type="match status" value="3"/>
</dbReference>
<evidence type="ECO:0000256" key="2">
    <source>
        <dbReference type="ARBA" id="ARBA00022737"/>
    </source>
</evidence>
<evidence type="ECO:0000313" key="5">
    <source>
        <dbReference type="Proteomes" id="UP000016569"/>
    </source>
</evidence>
<comment type="caution">
    <text evidence="4">The sequence shown here is derived from an EMBL/GenBank/DDBJ whole genome shotgun (WGS) entry which is preliminary data.</text>
</comment>
<keyword evidence="2" id="KW-0677">Repeat</keyword>
<dbReference type="Gene3D" id="2.120.10.80">
    <property type="entry name" value="Kelch-type beta propeller"/>
    <property type="match status" value="2"/>
</dbReference>
<reference evidence="5" key="1">
    <citation type="journal article" date="2013" name="Genome Announc.">
        <title>Draft Genome Sequence of the Dimorphic Prosthecate Bacterium Brevundimonas abyssalis TAR-001T.</title>
        <authorList>
            <person name="Tsubouchi T."/>
            <person name="Nishi S."/>
            <person name="Usui K."/>
            <person name="Shimane Y."/>
            <person name="Takaki Y."/>
            <person name="Maruyama T."/>
            <person name="Hatada Y."/>
        </authorList>
    </citation>
    <scope>NUCLEOTIDE SEQUENCE [LARGE SCALE GENOMIC DNA]</scope>
    <source>
        <strain evidence="5">TAR-001</strain>
    </source>
</reference>
<dbReference type="RefSeq" id="WP_021696130.1">
    <property type="nucleotide sequence ID" value="NZ_BATC01000003.1"/>
</dbReference>
<dbReference type="EMBL" id="BATC01000003">
    <property type="protein sequence ID" value="GAD58034.1"/>
    <property type="molecule type" value="Genomic_DNA"/>
</dbReference>
<dbReference type="Pfam" id="PF01344">
    <property type="entry name" value="Kelch_1"/>
    <property type="match status" value="1"/>
</dbReference>
<keyword evidence="1" id="KW-0880">Kelch repeat</keyword>
<proteinExistence type="predicted"/>
<evidence type="ECO:0008006" key="6">
    <source>
        <dbReference type="Google" id="ProtNLM"/>
    </source>
</evidence>
<keyword evidence="3" id="KW-0732">Signal</keyword>
<dbReference type="InterPro" id="IPR006652">
    <property type="entry name" value="Kelch_1"/>
</dbReference>
<dbReference type="Proteomes" id="UP000016569">
    <property type="component" value="Unassembled WGS sequence"/>
</dbReference>
<keyword evidence="5" id="KW-1185">Reference proteome</keyword>